<proteinExistence type="predicted"/>
<evidence type="ECO:0000256" key="3">
    <source>
        <dbReference type="ARBA" id="ARBA00022737"/>
    </source>
</evidence>
<dbReference type="InterPro" id="IPR001611">
    <property type="entry name" value="Leu-rich_rpt"/>
</dbReference>
<evidence type="ECO:0000313" key="8">
    <source>
        <dbReference type="Proteomes" id="UP000241769"/>
    </source>
</evidence>
<organism evidence="7 8">
    <name type="scientific">Planoprotostelium fungivorum</name>
    <dbReference type="NCBI Taxonomy" id="1890364"/>
    <lineage>
        <taxon>Eukaryota</taxon>
        <taxon>Amoebozoa</taxon>
        <taxon>Evosea</taxon>
        <taxon>Variosea</taxon>
        <taxon>Cavosteliida</taxon>
        <taxon>Cavosteliaceae</taxon>
        <taxon>Planoprotostelium</taxon>
    </lineage>
</organism>
<comment type="subcellular location">
    <subcellularLocation>
        <location evidence="1">Cell projection</location>
        <location evidence="1">Cilium</location>
    </subcellularLocation>
</comment>
<evidence type="ECO:0000313" key="7">
    <source>
        <dbReference type="EMBL" id="PRP77710.1"/>
    </source>
</evidence>
<evidence type="ECO:0000256" key="2">
    <source>
        <dbReference type="ARBA" id="ARBA00022614"/>
    </source>
</evidence>
<dbReference type="STRING" id="1890364.A0A2P6N1C9"/>
<evidence type="ECO:0000256" key="5">
    <source>
        <dbReference type="ARBA" id="ARBA00023273"/>
    </source>
</evidence>
<dbReference type="OrthoDB" id="7451790at2759"/>
<name>A0A2P6N1C9_9EUKA</name>
<evidence type="ECO:0000256" key="1">
    <source>
        <dbReference type="ARBA" id="ARBA00004138"/>
    </source>
</evidence>
<feature type="compositionally biased region" description="Acidic residues" evidence="6">
    <location>
        <begin position="167"/>
        <end position="180"/>
    </location>
</feature>
<sequence>MSRPLTLESQLRIASDVILSQVELTEADQLRLDRQRLNSTSHKLLNTQGEIALPNVTSLYLQFNELDHLDGVLENFPRLRFLAAFNNNIKEFSNLKVLDLSHNQISAIPHGALPTSLLFVFFLGNPVSKQPNYRQNLIKALPAIAEIDGVRVQRHERLSAGYKAEDLLESDDSSAEEEEEQTNKEEGRLGDILEQLRIA</sequence>
<keyword evidence="2" id="KW-0433">Leucine-rich repeat</keyword>
<dbReference type="Gene3D" id="3.80.10.10">
    <property type="entry name" value="Ribonuclease Inhibitor"/>
    <property type="match status" value="1"/>
</dbReference>
<dbReference type="Pfam" id="PF00560">
    <property type="entry name" value="LRR_1"/>
    <property type="match status" value="1"/>
</dbReference>
<protein>
    <submittedName>
        <fullName evidence="7">Leucine rich repeat containing 46-like</fullName>
    </submittedName>
</protein>
<dbReference type="AlphaFoldDB" id="A0A2P6N1C9"/>
<dbReference type="InterPro" id="IPR003591">
    <property type="entry name" value="Leu-rich_rpt_typical-subtyp"/>
</dbReference>
<dbReference type="SMART" id="SM00369">
    <property type="entry name" value="LRR_TYP"/>
    <property type="match status" value="2"/>
</dbReference>
<feature type="compositionally biased region" description="Basic and acidic residues" evidence="6">
    <location>
        <begin position="181"/>
        <end position="190"/>
    </location>
</feature>
<reference evidence="7 8" key="1">
    <citation type="journal article" date="2018" name="Genome Biol. Evol.">
        <title>Multiple Roots of Fruiting Body Formation in Amoebozoa.</title>
        <authorList>
            <person name="Hillmann F."/>
            <person name="Forbes G."/>
            <person name="Novohradska S."/>
            <person name="Ferling I."/>
            <person name="Riege K."/>
            <person name="Groth M."/>
            <person name="Westermann M."/>
            <person name="Marz M."/>
            <person name="Spaller T."/>
            <person name="Winckler T."/>
            <person name="Schaap P."/>
            <person name="Glockner G."/>
        </authorList>
    </citation>
    <scope>NUCLEOTIDE SEQUENCE [LARGE SCALE GENOMIC DNA]</scope>
    <source>
        <strain evidence="7 8">Jena</strain>
    </source>
</reference>
<feature type="region of interest" description="Disordered" evidence="6">
    <location>
        <begin position="167"/>
        <end position="190"/>
    </location>
</feature>
<evidence type="ECO:0000256" key="4">
    <source>
        <dbReference type="ARBA" id="ARBA00023069"/>
    </source>
</evidence>
<keyword evidence="4" id="KW-0969">Cilium</keyword>
<gene>
    <name evidence="7" type="ORF">PROFUN_00571</name>
</gene>
<evidence type="ECO:0000256" key="6">
    <source>
        <dbReference type="SAM" id="MobiDB-lite"/>
    </source>
</evidence>
<dbReference type="InterPro" id="IPR050576">
    <property type="entry name" value="Cilia_flagella_integrity"/>
</dbReference>
<keyword evidence="5" id="KW-0966">Cell projection</keyword>
<accession>A0A2P6N1C9</accession>
<dbReference type="PANTHER" id="PTHR45973:SF9">
    <property type="entry name" value="LEUCINE-RICH REPEAT-CONTAINING PROTEIN 46"/>
    <property type="match status" value="1"/>
</dbReference>
<dbReference type="PANTHER" id="PTHR45973">
    <property type="entry name" value="PROTEIN PHOSPHATASE 1 REGULATORY SUBUNIT SDS22-RELATED"/>
    <property type="match status" value="1"/>
</dbReference>
<comment type="caution">
    <text evidence="7">The sequence shown here is derived from an EMBL/GenBank/DDBJ whole genome shotgun (WGS) entry which is preliminary data.</text>
</comment>
<dbReference type="SUPFAM" id="SSF52058">
    <property type="entry name" value="L domain-like"/>
    <property type="match status" value="1"/>
</dbReference>
<dbReference type="InParanoid" id="A0A2P6N1C9"/>
<keyword evidence="8" id="KW-1185">Reference proteome</keyword>
<dbReference type="PROSITE" id="PS51450">
    <property type="entry name" value="LRR"/>
    <property type="match status" value="1"/>
</dbReference>
<dbReference type="EMBL" id="MDYQ01000257">
    <property type="protein sequence ID" value="PRP77710.1"/>
    <property type="molecule type" value="Genomic_DNA"/>
</dbReference>
<dbReference type="Proteomes" id="UP000241769">
    <property type="component" value="Unassembled WGS sequence"/>
</dbReference>
<dbReference type="InterPro" id="IPR032675">
    <property type="entry name" value="LRR_dom_sf"/>
</dbReference>
<keyword evidence="3" id="KW-0677">Repeat</keyword>